<dbReference type="GO" id="GO:0050031">
    <property type="term" value="F:L-pipecolate oxidase activity"/>
    <property type="evidence" value="ECO:0007669"/>
    <property type="project" value="TreeGrafter"/>
</dbReference>
<dbReference type="Gene3D" id="3.30.9.10">
    <property type="entry name" value="D-Amino Acid Oxidase, subunit A, domain 2"/>
    <property type="match status" value="1"/>
</dbReference>
<dbReference type="PANTHER" id="PTHR10961">
    <property type="entry name" value="PEROXISOMAL SARCOSINE OXIDASE"/>
    <property type="match status" value="1"/>
</dbReference>
<evidence type="ECO:0000256" key="2">
    <source>
        <dbReference type="ARBA" id="ARBA00010989"/>
    </source>
</evidence>
<evidence type="ECO:0000256" key="1">
    <source>
        <dbReference type="ARBA" id="ARBA00001974"/>
    </source>
</evidence>
<evidence type="ECO:0000313" key="8">
    <source>
        <dbReference type="Proteomes" id="UP000593567"/>
    </source>
</evidence>
<accession>A0A7J7IZ50</accession>
<dbReference type="InterPro" id="IPR045170">
    <property type="entry name" value="MTOX"/>
</dbReference>
<dbReference type="GO" id="GO:0033514">
    <property type="term" value="P:L-lysine catabolic process to acetyl-CoA via L-pipecolate"/>
    <property type="evidence" value="ECO:0007669"/>
    <property type="project" value="TreeGrafter"/>
</dbReference>
<reference evidence="7" key="1">
    <citation type="submission" date="2020-06" db="EMBL/GenBank/DDBJ databases">
        <title>Draft genome of Bugula neritina, a colonial animal packing powerful symbionts and potential medicines.</title>
        <authorList>
            <person name="Rayko M."/>
        </authorList>
    </citation>
    <scope>NUCLEOTIDE SEQUENCE [LARGE SCALE GENOMIC DNA]</scope>
    <source>
        <strain evidence="7">Kwan_BN1</strain>
    </source>
</reference>
<keyword evidence="4" id="KW-0274">FAD</keyword>
<dbReference type="Proteomes" id="UP000593567">
    <property type="component" value="Unassembled WGS sequence"/>
</dbReference>
<name>A0A7J7IZ50_BUGNE</name>
<dbReference type="GO" id="GO:0050660">
    <property type="term" value="F:flavin adenine dinucleotide binding"/>
    <property type="evidence" value="ECO:0007669"/>
    <property type="project" value="InterPro"/>
</dbReference>
<keyword evidence="5" id="KW-0560">Oxidoreductase</keyword>
<dbReference type="Gene3D" id="3.50.50.60">
    <property type="entry name" value="FAD/NAD(P)-binding domain"/>
    <property type="match status" value="1"/>
</dbReference>
<dbReference type="GO" id="GO:0005777">
    <property type="term" value="C:peroxisome"/>
    <property type="evidence" value="ECO:0007669"/>
    <property type="project" value="TreeGrafter"/>
</dbReference>
<dbReference type="InterPro" id="IPR006076">
    <property type="entry name" value="FAD-dep_OxRdtase"/>
</dbReference>
<feature type="domain" description="FAD dependent oxidoreductase" evidence="6">
    <location>
        <begin position="5"/>
        <end position="355"/>
    </location>
</feature>
<dbReference type="AlphaFoldDB" id="A0A7J7IZ50"/>
<dbReference type="SUPFAM" id="SSF51905">
    <property type="entry name" value="FAD/NAD(P)-binding domain"/>
    <property type="match status" value="1"/>
</dbReference>
<comment type="caution">
    <text evidence="7">The sequence shown here is derived from an EMBL/GenBank/DDBJ whole genome shotgun (WGS) entry which is preliminary data.</text>
</comment>
<keyword evidence="3" id="KW-0285">Flavoprotein</keyword>
<organism evidence="7 8">
    <name type="scientific">Bugula neritina</name>
    <name type="common">Brown bryozoan</name>
    <name type="synonym">Sertularia neritina</name>
    <dbReference type="NCBI Taxonomy" id="10212"/>
    <lineage>
        <taxon>Eukaryota</taxon>
        <taxon>Metazoa</taxon>
        <taxon>Spiralia</taxon>
        <taxon>Lophotrochozoa</taxon>
        <taxon>Bryozoa</taxon>
        <taxon>Gymnolaemata</taxon>
        <taxon>Cheilostomatida</taxon>
        <taxon>Flustrina</taxon>
        <taxon>Buguloidea</taxon>
        <taxon>Bugulidae</taxon>
        <taxon>Bugula</taxon>
    </lineage>
</organism>
<dbReference type="OrthoDB" id="424974at2759"/>
<dbReference type="InterPro" id="IPR036188">
    <property type="entry name" value="FAD/NAD-bd_sf"/>
</dbReference>
<gene>
    <name evidence="7" type="ORF">EB796_022496</name>
</gene>
<dbReference type="EMBL" id="VXIV02003250">
    <property type="protein sequence ID" value="KAF6019193.1"/>
    <property type="molecule type" value="Genomic_DNA"/>
</dbReference>
<comment type="cofactor">
    <cofactor evidence="1">
        <name>FAD</name>
        <dbReference type="ChEBI" id="CHEBI:57692"/>
    </cofactor>
</comment>
<dbReference type="Pfam" id="PF01266">
    <property type="entry name" value="DAO"/>
    <property type="match status" value="1"/>
</dbReference>
<evidence type="ECO:0000313" key="7">
    <source>
        <dbReference type="EMBL" id="KAF6019193.1"/>
    </source>
</evidence>
<protein>
    <submittedName>
        <fullName evidence="7">PIPOX</fullName>
    </submittedName>
</protein>
<proteinExistence type="inferred from homology"/>
<evidence type="ECO:0000256" key="3">
    <source>
        <dbReference type="ARBA" id="ARBA00022630"/>
    </source>
</evidence>
<evidence type="ECO:0000259" key="6">
    <source>
        <dbReference type="Pfam" id="PF01266"/>
    </source>
</evidence>
<sequence length="379" mass="42152">MTSYDYIVVGAGVIGSSTAYALAKQGKSTLLLEQFPIPHTRGSSHGGSRVTRKAFRLQEFHSQIMMKAYPMWETLEKEARVELFKYAQRVGMLSTTHSCHEGLIKYFTKQPKLLNSKDVSQMYPLMTLPENEMAHLDEDAGILYASKCVMAFQKVFLSNGGVIKDNCKVRSIIPGDTVTVHTDDGDFQAKGLVLACGPWSSEILSNIGVFLPLKARTVDVCYWKERPGYDHSKLPAFVSLLENCIIYGVPPSEYNGLMKITLHDSVPCESADTRDITDDELVARNLDKLKKYVASTFPHLIPEPAIRERCMYTITPDTVSIIDSHPTYKNIVFGAGFSGQGFKFAPVAGSMLADLVQNKTPDLLVDEMRASRFVTKSKL</sequence>
<dbReference type="SUPFAM" id="SSF54373">
    <property type="entry name" value="FAD-linked reductases, C-terminal domain"/>
    <property type="match status" value="1"/>
</dbReference>
<evidence type="ECO:0000256" key="4">
    <source>
        <dbReference type="ARBA" id="ARBA00022827"/>
    </source>
</evidence>
<keyword evidence="8" id="KW-1185">Reference proteome</keyword>
<dbReference type="GO" id="GO:0008115">
    <property type="term" value="F:sarcosine oxidase activity"/>
    <property type="evidence" value="ECO:0007669"/>
    <property type="project" value="TreeGrafter"/>
</dbReference>
<evidence type="ECO:0000256" key="5">
    <source>
        <dbReference type="ARBA" id="ARBA00023002"/>
    </source>
</evidence>
<dbReference type="PANTHER" id="PTHR10961:SF46">
    <property type="entry name" value="PEROXISOMAL SARCOSINE OXIDASE"/>
    <property type="match status" value="1"/>
</dbReference>
<comment type="similarity">
    <text evidence="2">Belongs to the MSOX/MTOX family.</text>
</comment>